<feature type="compositionally biased region" description="Basic and acidic residues" evidence="1">
    <location>
        <begin position="837"/>
        <end position="846"/>
    </location>
</feature>
<reference evidence="3 4" key="1">
    <citation type="submission" date="2016-05" db="EMBL/GenBank/DDBJ databases">
        <title>A degradative enzymes factory behind the ericoid mycorrhizal symbiosis.</title>
        <authorList>
            <consortium name="DOE Joint Genome Institute"/>
            <person name="Martino E."/>
            <person name="Morin E."/>
            <person name="Grelet G."/>
            <person name="Kuo A."/>
            <person name="Kohler A."/>
            <person name="Daghino S."/>
            <person name="Barry K."/>
            <person name="Choi C."/>
            <person name="Cichocki N."/>
            <person name="Clum A."/>
            <person name="Copeland A."/>
            <person name="Hainaut M."/>
            <person name="Haridas S."/>
            <person name="Labutti K."/>
            <person name="Lindquist E."/>
            <person name="Lipzen A."/>
            <person name="Khouja H.-R."/>
            <person name="Murat C."/>
            <person name="Ohm R."/>
            <person name="Olson A."/>
            <person name="Spatafora J."/>
            <person name="Veneault-Fourrey C."/>
            <person name="Henrissat B."/>
            <person name="Grigoriev I."/>
            <person name="Martin F."/>
            <person name="Perotto S."/>
        </authorList>
    </citation>
    <scope>NUCLEOTIDE SEQUENCE [LARGE SCALE GENOMIC DNA]</scope>
    <source>
        <strain evidence="3 4">UAMH 7357</strain>
    </source>
</reference>
<evidence type="ECO:0000313" key="3">
    <source>
        <dbReference type="EMBL" id="PMD18610.1"/>
    </source>
</evidence>
<dbReference type="EMBL" id="KZ613493">
    <property type="protein sequence ID" value="PMD18610.1"/>
    <property type="molecule type" value="Genomic_DNA"/>
</dbReference>
<feature type="compositionally biased region" description="Polar residues" evidence="1">
    <location>
        <begin position="1"/>
        <end position="11"/>
    </location>
</feature>
<feature type="compositionally biased region" description="Basic and acidic residues" evidence="1">
    <location>
        <begin position="62"/>
        <end position="72"/>
    </location>
</feature>
<gene>
    <name evidence="3" type="ORF">NA56DRAFT_647802</name>
</gene>
<dbReference type="PANTHER" id="PTHR24148">
    <property type="entry name" value="ANKYRIN REPEAT DOMAIN-CONTAINING PROTEIN 39 HOMOLOG-RELATED"/>
    <property type="match status" value="1"/>
</dbReference>
<feature type="compositionally biased region" description="Basic and acidic residues" evidence="1">
    <location>
        <begin position="80"/>
        <end position="111"/>
    </location>
</feature>
<feature type="compositionally biased region" description="Polar residues" evidence="1">
    <location>
        <begin position="954"/>
        <end position="968"/>
    </location>
</feature>
<dbReference type="STRING" id="1745343.A0A2J6PX37"/>
<feature type="compositionally biased region" description="Basic and acidic residues" evidence="1">
    <location>
        <begin position="970"/>
        <end position="983"/>
    </location>
</feature>
<feature type="compositionally biased region" description="Basic and acidic residues" evidence="1">
    <location>
        <begin position="871"/>
        <end position="883"/>
    </location>
</feature>
<feature type="region of interest" description="Disordered" evidence="1">
    <location>
        <begin position="1"/>
        <end position="35"/>
    </location>
</feature>
<organism evidence="3 4">
    <name type="scientific">Hyaloscypha hepaticicola</name>
    <dbReference type="NCBI Taxonomy" id="2082293"/>
    <lineage>
        <taxon>Eukaryota</taxon>
        <taxon>Fungi</taxon>
        <taxon>Dikarya</taxon>
        <taxon>Ascomycota</taxon>
        <taxon>Pezizomycotina</taxon>
        <taxon>Leotiomycetes</taxon>
        <taxon>Helotiales</taxon>
        <taxon>Hyaloscyphaceae</taxon>
        <taxon>Hyaloscypha</taxon>
    </lineage>
</organism>
<feature type="domain" description="Heterokaryon incompatibility" evidence="2">
    <location>
        <begin position="178"/>
        <end position="320"/>
    </location>
</feature>
<evidence type="ECO:0000313" key="4">
    <source>
        <dbReference type="Proteomes" id="UP000235672"/>
    </source>
</evidence>
<feature type="region of interest" description="Disordered" evidence="1">
    <location>
        <begin position="532"/>
        <end position="566"/>
    </location>
</feature>
<name>A0A2J6PX37_9HELO</name>
<keyword evidence="4" id="KW-1185">Reference proteome</keyword>
<dbReference type="InterPro" id="IPR052895">
    <property type="entry name" value="HetReg/Transcr_Mod"/>
</dbReference>
<dbReference type="Pfam" id="PF06985">
    <property type="entry name" value="HET"/>
    <property type="match status" value="1"/>
</dbReference>
<dbReference type="InterPro" id="IPR010730">
    <property type="entry name" value="HET"/>
</dbReference>
<sequence length="1055" mass="120923">MSFSADATQTKESTELKQTKEAKKPKELPRYKYKKLENKDALRLLKLIPAEDRQEDIDCEIIEIKLPKKGENTGDALEEPIEKPKEEQKRDPKGKLKEEPPKGTRDERKNEQNGTTNGEPQSPDQIRQAIKTSLMSVLEDYDGDVDEKSISSESEDEKEEPTPEKEVKVKEDDENNSYEAVSWCWGREPHDQVLRVHDKTKVFAFPISRNLKMALWALRTNGEVRRLWIDAICINQGDTEERNQQVPRMDRIYGGAQNVCIWLGEEGEESKLAMKFIRERVLELWKFDELIENRTLAKHWAALIRLMKRPWFSRRWVVQEIALSPRGGTIYCGKDSNSWQDFADAVSLFVEVESATHRLSDVMKLDQSFGNIPNFFGDVFSLGAALLVDATSNLFRNAMTGERMPLSSLEYLVSRLSVFEATQPRDTIYALLAISRETTPKNLDKESDQNLTQKEKFALAMAPKGGFADKGYNVDYRLPVIDVYKEFIEFSIGKADKKRALDILCRAWAPTVMKSHDDPDFLKPAREKVNKYDKGKWKKRQQSEEHEQAEGQNDEGAEQKDQEIPLPSWIPGLSGAAFEMEEHPTVGLRMERQNADPLVGLPDESGRRNYTAAGDTHLDLEKLEFRKWDTLRKPNSTYPQYSMFVRGFVLDEVGTVEHLAARGNIPYRWLPAGGWHDTNEYPPEEFWRTLVADRAQNGNNPPTYFPRACKESMRYKAKTMSKTGGYVDCRKLIDEGRCSIVAQFLRRVQQVIWNRQLMRTTRGRLGLVRDDVRPGFKVCILYGCSVPVILEKIDKTPAELKAELIDRYNLWYNKVKMLVAYCKLRYLKQKAKAVREQVEKSRELQRRASNMSGHHRRRKEATWPRTFGEGESAKRSAPVERRKSSLNPIPEGSKIIEGNGAGPSSVAAAKIPEPVGRPMVPDEMPSSTPGNGKSTEEEPYLSKISDPPPENLGSDVSVNVKSSANQGDQKPLDDNEKRKLRPELTYEERKAELEIGKKRFEARKRAEKERVAGEVLKNMSYYRLFGESYVHGMMNGEAIRLQNEKSLPKQEFELR</sequence>
<feature type="compositionally biased region" description="Basic and acidic residues" evidence="1">
    <location>
        <begin position="532"/>
        <end position="549"/>
    </location>
</feature>
<dbReference type="PANTHER" id="PTHR24148:SF64">
    <property type="entry name" value="HETEROKARYON INCOMPATIBILITY DOMAIN-CONTAINING PROTEIN"/>
    <property type="match status" value="1"/>
</dbReference>
<evidence type="ECO:0000259" key="2">
    <source>
        <dbReference type="Pfam" id="PF06985"/>
    </source>
</evidence>
<dbReference type="AlphaFoldDB" id="A0A2J6PX37"/>
<feature type="compositionally biased region" description="Polar residues" evidence="1">
    <location>
        <begin position="112"/>
        <end position="125"/>
    </location>
</feature>
<accession>A0A2J6PX37</accession>
<dbReference type="Proteomes" id="UP000235672">
    <property type="component" value="Unassembled WGS sequence"/>
</dbReference>
<feature type="region of interest" description="Disordered" evidence="1">
    <location>
        <begin position="56"/>
        <end position="125"/>
    </location>
</feature>
<protein>
    <submittedName>
        <fullName evidence="3">HET-domain-containing protein</fullName>
    </submittedName>
</protein>
<feature type="region of interest" description="Disordered" evidence="1">
    <location>
        <begin position="837"/>
        <end position="983"/>
    </location>
</feature>
<evidence type="ECO:0000256" key="1">
    <source>
        <dbReference type="SAM" id="MobiDB-lite"/>
    </source>
</evidence>
<proteinExistence type="predicted"/>
<feature type="compositionally biased region" description="Basic and acidic residues" evidence="1">
    <location>
        <begin position="160"/>
        <end position="171"/>
    </location>
</feature>
<feature type="compositionally biased region" description="Basic and acidic residues" evidence="1">
    <location>
        <begin position="12"/>
        <end position="35"/>
    </location>
</feature>
<dbReference type="OrthoDB" id="3477286at2759"/>
<feature type="region of interest" description="Disordered" evidence="1">
    <location>
        <begin position="141"/>
        <end position="173"/>
    </location>
</feature>